<dbReference type="EMBL" id="MN739247">
    <property type="protein sequence ID" value="QHS95326.1"/>
    <property type="molecule type" value="Genomic_DNA"/>
</dbReference>
<dbReference type="Pfam" id="PF19150">
    <property type="entry name" value="DUF5832"/>
    <property type="match status" value="1"/>
</dbReference>
<sequence>MENEKDNKKIDYLEVDQPIPGQNYVCMSFLSPETLIQNREAFNCAKFLQSYCKDLNLKFDDVYEKYKDFTYKHEDKLQRDFDEKNDFQTSLRGIKIRGVFNTKEEANNQAKKLSTVDSSFHVFIGQVGYWLPWDPNADKVEDEVFQNNQLNDMMEKYQENNINRDIFYEEQKRERIKEAREEQLRLKKKKLEENKEKMIEDEMEPEPMPDEPETVTDEMEPEPETDEPVEEIINENVPTSENKVDSSITDSFESDPWIQRKMEKTE</sequence>
<dbReference type="AlphaFoldDB" id="A0A6C0BSY4"/>
<dbReference type="InterPro" id="IPR043872">
    <property type="entry name" value="DUF5832"/>
</dbReference>
<evidence type="ECO:0000313" key="2">
    <source>
        <dbReference type="EMBL" id="QHS95326.1"/>
    </source>
</evidence>
<evidence type="ECO:0000256" key="1">
    <source>
        <dbReference type="SAM" id="MobiDB-lite"/>
    </source>
</evidence>
<feature type="compositionally biased region" description="Polar residues" evidence="1">
    <location>
        <begin position="236"/>
        <end position="251"/>
    </location>
</feature>
<proteinExistence type="predicted"/>
<protein>
    <submittedName>
        <fullName evidence="2">Uncharacterized protein</fullName>
    </submittedName>
</protein>
<organism evidence="2">
    <name type="scientific">viral metagenome</name>
    <dbReference type="NCBI Taxonomy" id="1070528"/>
    <lineage>
        <taxon>unclassified sequences</taxon>
        <taxon>metagenomes</taxon>
        <taxon>organismal metagenomes</taxon>
    </lineage>
</organism>
<feature type="compositionally biased region" description="Acidic residues" evidence="1">
    <location>
        <begin position="201"/>
        <end position="233"/>
    </location>
</feature>
<name>A0A6C0BSY4_9ZZZZ</name>
<feature type="region of interest" description="Disordered" evidence="1">
    <location>
        <begin position="193"/>
        <end position="266"/>
    </location>
</feature>
<reference evidence="2" key="1">
    <citation type="journal article" date="2020" name="Nature">
        <title>Giant virus diversity and host interactions through global metagenomics.</title>
        <authorList>
            <person name="Schulz F."/>
            <person name="Roux S."/>
            <person name="Paez-Espino D."/>
            <person name="Jungbluth S."/>
            <person name="Walsh D.A."/>
            <person name="Denef V.J."/>
            <person name="McMahon K.D."/>
            <person name="Konstantinidis K.T."/>
            <person name="Eloe-Fadrosh E.A."/>
            <person name="Kyrpides N.C."/>
            <person name="Woyke T."/>
        </authorList>
    </citation>
    <scope>NUCLEOTIDE SEQUENCE</scope>
    <source>
        <strain evidence="2">GVMAG-M-3300018428-35</strain>
    </source>
</reference>
<accession>A0A6C0BSY4</accession>